<dbReference type="InterPro" id="IPR036273">
    <property type="entry name" value="CRAL/TRIO_N_dom_sf"/>
</dbReference>
<dbReference type="InterPro" id="IPR036865">
    <property type="entry name" value="CRAL-TRIO_dom_sf"/>
</dbReference>
<reference evidence="3" key="1">
    <citation type="submission" date="2011-02" db="EMBL/GenBank/DDBJ databases">
        <title>The genome of the leaf-cutting ant Acromyrmex echinatior suggests key adaptations to social evolution and fungus farming.</title>
        <authorList>
            <person name="Nygaard S."/>
            <person name="Zhang G."/>
        </authorList>
    </citation>
    <scope>NUCLEOTIDE SEQUENCE</scope>
</reference>
<evidence type="ECO:0000313" key="4">
    <source>
        <dbReference type="Proteomes" id="UP000007755"/>
    </source>
</evidence>
<dbReference type="OrthoDB" id="7837562at2759"/>
<feature type="compositionally biased region" description="Basic and acidic residues" evidence="1">
    <location>
        <begin position="271"/>
        <end position="285"/>
    </location>
</feature>
<dbReference type="CDD" id="cd00170">
    <property type="entry name" value="SEC14"/>
    <property type="match status" value="1"/>
</dbReference>
<protein>
    <submittedName>
        <fullName evidence="3">Retinaldehyde-binding protein 1-like protein 2</fullName>
    </submittedName>
</protein>
<dbReference type="SUPFAM" id="SSF52087">
    <property type="entry name" value="CRAL/TRIO domain"/>
    <property type="match status" value="1"/>
</dbReference>
<name>F4WKG5_ACREC</name>
<feature type="domain" description="CRAL-TRIO" evidence="2">
    <location>
        <begin position="42"/>
        <end position="230"/>
    </location>
</feature>
<dbReference type="SUPFAM" id="SSF46938">
    <property type="entry name" value="CRAL/TRIO N-terminal domain"/>
    <property type="match status" value="1"/>
</dbReference>
<dbReference type="PANTHER" id="PTHR10174:SF231">
    <property type="entry name" value="CLAVESIN-2-LIKE PROTEIN"/>
    <property type="match status" value="1"/>
</dbReference>
<dbReference type="GO" id="GO:1902936">
    <property type="term" value="F:phosphatidylinositol bisphosphate binding"/>
    <property type="evidence" value="ECO:0007669"/>
    <property type="project" value="TreeGrafter"/>
</dbReference>
<dbReference type="InterPro" id="IPR001251">
    <property type="entry name" value="CRAL-TRIO_dom"/>
</dbReference>
<dbReference type="Pfam" id="PF00650">
    <property type="entry name" value="CRAL_TRIO"/>
    <property type="match status" value="1"/>
</dbReference>
<dbReference type="SMART" id="SM00516">
    <property type="entry name" value="SEC14"/>
    <property type="match status" value="1"/>
</dbReference>
<dbReference type="InParanoid" id="F4WKG5"/>
<accession>F4WKG5</accession>
<evidence type="ECO:0000259" key="2">
    <source>
        <dbReference type="PROSITE" id="PS50191"/>
    </source>
</evidence>
<dbReference type="PROSITE" id="PS50191">
    <property type="entry name" value="CRAL_TRIO"/>
    <property type="match status" value="1"/>
</dbReference>
<evidence type="ECO:0000256" key="1">
    <source>
        <dbReference type="SAM" id="MobiDB-lite"/>
    </source>
</evidence>
<dbReference type="GO" id="GO:0016020">
    <property type="term" value="C:membrane"/>
    <property type="evidence" value="ECO:0007669"/>
    <property type="project" value="TreeGrafter"/>
</dbReference>
<dbReference type="Proteomes" id="UP000007755">
    <property type="component" value="Unassembled WGS sequence"/>
</dbReference>
<organism evidence="4">
    <name type="scientific">Acromyrmex echinatior</name>
    <name type="common">Panamanian leafcutter ant</name>
    <name type="synonym">Acromyrmex octospinosus echinatior</name>
    <dbReference type="NCBI Taxonomy" id="103372"/>
    <lineage>
        <taxon>Eukaryota</taxon>
        <taxon>Metazoa</taxon>
        <taxon>Ecdysozoa</taxon>
        <taxon>Arthropoda</taxon>
        <taxon>Hexapoda</taxon>
        <taxon>Insecta</taxon>
        <taxon>Pterygota</taxon>
        <taxon>Neoptera</taxon>
        <taxon>Endopterygota</taxon>
        <taxon>Hymenoptera</taxon>
        <taxon>Apocrita</taxon>
        <taxon>Aculeata</taxon>
        <taxon>Formicoidea</taxon>
        <taxon>Formicidae</taxon>
        <taxon>Myrmicinae</taxon>
        <taxon>Acromyrmex</taxon>
    </lineage>
</organism>
<feature type="region of interest" description="Disordered" evidence="1">
    <location>
        <begin position="266"/>
        <end position="289"/>
    </location>
</feature>
<gene>
    <name evidence="3" type="ORF">G5I_06162</name>
</gene>
<dbReference type="eggNOG" id="KOG1471">
    <property type="taxonomic scope" value="Eukaryota"/>
</dbReference>
<dbReference type="PRINTS" id="PR00180">
    <property type="entry name" value="CRETINALDHBP"/>
</dbReference>
<sequence>MSEYCEYMWCDPARGRSSLVRSIYEEGGRFDKRDKKLAIKTVRSILRQMPDVDLEHCTDEYITRFLLARKYRTEQAAALIAAYQAQITHRQDIFGNLTARDPALQRALRAGIPGVLPARDRKGRCVLVILASQWDPVAVPALSVQRAIFLVLEILIQDPRNQGFPARFKAIHFLSAPLYVQATLALVKPFLDEKTRNKIYLHGNNLSTLHEHLPTDILPAELGGTGPAFNPGLWAEPVIHSAMKEAELAAAAAKKGKDHHVDVQEPANLRDGSETANENHQRSDGLDVPMNADKTFLNNSDNFTKLSYGRALQMDVELDVINKRLNKQKEATGSVRNNEDRVKEQLHERISNGNINEARHSEDRTDQTNTIDLAFFDADINLNEFEMISSRSCNESKDNSLDNRLEERALITTGNSETPSEKTNLIT</sequence>
<dbReference type="EMBL" id="GL888199">
    <property type="protein sequence ID" value="EGI65303.1"/>
    <property type="molecule type" value="Genomic_DNA"/>
</dbReference>
<dbReference type="Gene3D" id="3.40.525.10">
    <property type="entry name" value="CRAL-TRIO lipid binding domain"/>
    <property type="match status" value="2"/>
</dbReference>
<keyword evidence="4" id="KW-1185">Reference proteome</keyword>
<dbReference type="PANTHER" id="PTHR10174">
    <property type="entry name" value="ALPHA-TOCOPHEROL TRANSFER PROTEIN-RELATED"/>
    <property type="match status" value="1"/>
</dbReference>
<proteinExistence type="predicted"/>
<evidence type="ECO:0000313" key="3">
    <source>
        <dbReference type="EMBL" id="EGI65303.1"/>
    </source>
</evidence>
<dbReference type="AlphaFoldDB" id="F4WKG5"/>